<dbReference type="PANTHER" id="PTHR41317:SF1">
    <property type="entry name" value="PD-(D_E)XK NUCLEASE FAMILY TRANSPOSASE"/>
    <property type="match status" value="1"/>
</dbReference>
<protein>
    <submittedName>
        <fullName evidence="2">PD-(D/E)XK nuclease family transposase</fullName>
    </submittedName>
</protein>
<dbReference type="InterPro" id="IPR010106">
    <property type="entry name" value="RpnA"/>
</dbReference>
<dbReference type="EMBL" id="SJPM01000001">
    <property type="protein sequence ID" value="TWU03456.1"/>
    <property type="molecule type" value="Genomic_DNA"/>
</dbReference>
<accession>A0A5C6AWL0</accession>
<gene>
    <name evidence="2" type="ORF">Pla100_03830</name>
</gene>
<comment type="caution">
    <text evidence="2">The sequence shown here is derived from an EMBL/GenBank/DDBJ whole genome shotgun (WGS) entry which is preliminary data.</text>
</comment>
<dbReference type="PANTHER" id="PTHR41317">
    <property type="entry name" value="PD-(D_E)XK NUCLEASE FAMILY TRANSPOSASE"/>
    <property type="match status" value="1"/>
</dbReference>
<sequence>MLDVRCRDDAGRWLNVEMQVSVYAGLIERLVYYACSMYVDQLSPGSNYALASPSISICLLDRVLFAKSEQPHHRFQMIDRKSGKELSNAIEVHTVELTKFSLDEQTIAGASKLQQWSFLLLFAQNYDAATLRRLLPGIEFETAISTIEIISAKTENKQMYDQREKAQRDYEWAISGAREEGREEGREVGREEGREVGREEGLERGIIAGRIQTLQEILGDAPTTTASLAELHLDALTTQLAALQQRLRDRQA</sequence>
<dbReference type="Proteomes" id="UP000316213">
    <property type="component" value="Unassembled WGS sequence"/>
</dbReference>
<evidence type="ECO:0000256" key="1">
    <source>
        <dbReference type="SAM" id="MobiDB-lite"/>
    </source>
</evidence>
<feature type="region of interest" description="Disordered" evidence="1">
    <location>
        <begin position="178"/>
        <end position="197"/>
    </location>
</feature>
<proteinExistence type="predicted"/>
<reference evidence="2 3" key="1">
    <citation type="submission" date="2019-02" db="EMBL/GenBank/DDBJ databases">
        <title>Deep-cultivation of Planctomycetes and their phenomic and genomic characterization uncovers novel biology.</title>
        <authorList>
            <person name="Wiegand S."/>
            <person name="Jogler M."/>
            <person name="Boedeker C."/>
            <person name="Pinto D."/>
            <person name="Vollmers J."/>
            <person name="Rivas-Marin E."/>
            <person name="Kohn T."/>
            <person name="Peeters S.H."/>
            <person name="Heuer A."/>
            <person name="Rast P."/>
            <person name="Oberbeckmann S."/>
            <person name="Bunk B."/>
            <person name="Jeske O."/>
            <person name="Meyerdierks A."/>
            <person name="Storesund J.E."/>
            <person name="Kallscheuer N."/>
            <person name="Luecker S."/>
            <person name="Lage O.M."/>
            <person name="Pohl T."/>
            <person name="Merkel B.J."/>
            <person name="Hornburger P."/>
            <person name="Mueller R.-W."/>
            <person name="Bruemmer F."/>
            <person name="Labrenz M."/>
            <person name="Spormann A.M."/>
            <person name="Op Den Camp H."/>
            <person name="Overmann J."/>
            <person name="Amann R."/>
            <person name="Jetten M.S.M."/>
            <person name="Mascher T."/>
            <person name="Medema M.H."/>
            <person name="Devos D.P."/>
            <person name="Kaster A.-K."/>
            <person name="Ovreas L."/>
            <person name="Rohde M."/>
            <person name="Galperin M.Y."/>
            <person name="Jogler C."/>
        </authorList>
    </citation>
    <scope>NUCLEOTIDE SEQUENCE [LARGE SCALE GENOMIC DNA]</scope>
    <source>
        <strain evidence="2 3">Pla100</strain>
    </source>
</reference>
<dbReference type="NCBIfam" id="TIGR01784">
    <property type="entry name" value="T_den_put_tspse"/>
    <property type="match status" value="1"/>
</dbReference>
<evidence type="ECO:0000313" key="2">
    <source>
        <dbReference type="EMBL" id="TWU03456.1"/>
    </source>
</evidence>
<organism evidence="2 3">
    <name type="scientific">Neorhodopirellula pilleata</name>
    <dbReference type="NCBI Taxonomy" id="2714738"/>
    <lineage>
        <taxon>Bacteria</taxon>
        <taxon>Pseudomonadati</taxon>
        <taxon>Planctomycetota</taxon>
        <taxon>Planctomycetia</taxon>
        <taxon>Pirellulales</taxon>
        <taxon>Pirellulaceae</taxon>
        <taxon>Neorhodopirellula</taxon>
    </lineage>
</organism>
<dbReference type="Pfam" id="PF12784">
    <property type="entry name" value="PDDEXK_2"/>
    <property type="match status" value="1"/>
</dbReference>
<dbReference type="AlphaFoldDB" id="A0A5C6AWL0"/>
<name>A0A5C6AWL0_9BACT</name>
<keyword evidence="3" id="KW-1185">Reference proteome</keyword>
<evidence type="ECO:0000313" key="3">
    <source>
        <dbReference type="Proteomes" id="UP000316213"/>
    </source>
</evidence>